<accession>A0A8X8WAG6</accession>
<feature type="transmembrane region" description="Helical" evidence="10">
    <location>
        <begin position="526"/>
        <end position="545"/>
    </location>
</feature>
<name>A0A8X8WAG6_SALSN</name>
<dbReference type="FunFam" id="3.40.50.300:FF:000179">
    <property type="entry name" value="ABC transporter G family member 34"/>
    <property type="match status" value="1"/>
</dbReference>
<feature type="domain" description="ABC transporter" evidence="11">
    <location>
        <begin position="161"/>
        <end position="429"/>
    </location>
</feature>
<evidence type="ECO:0000256" key="4">
    <source>
        <dbReference type="ARBA" id="ARBA00022692"/>
    </source>
</evidence>
<dbReference type="InterPro" id="IPR003593">
    <property type="entry name" value="AAA+_ATPase"/>
</dbReference>
<evidence type="ECO:0000256" key="2">
    <source>
        <dbReference type="ARBA" id="ARBA00006012"/>
    </source>
</evidence>
<sequence>MLPKNTLCDGGASGDEEEGLVLAALQRSPTYDRARTAVYRNAAGELALVDVGRISSDEQKQVLEKLIAAVEEDVEGFFRRVRQRFDAYEFLEFVFYYESKEFLNYASHLFANLPELVCVGLEFPKVEVRFENLKVDALVHVGSRALPTIPNFIFDMTEAFLRQLRIFSGGRRKLPILNNINGIIRPSRLTLLLGPPSSGKTTFLLALAGRLAPSLQMSGKVTYNGHSLEEFTPQRTSAYASQQDLHIAEMTVREVLEFAGSCQGAGFKHEILMELLRREKIAEINPDQELDIFIKECIPLLGSKLYVKILGLDICADTLVGDEMLKGISGGQKKRLTTAELLMGPSRVLLLDEISTGLDSSTTHQIINYLRHTTHALDGTTLVSLLQPDPETYKMFDDVIIFSEGQIVYQGPCEVAIDFFTFMGFKCPSRKNVADFLQEVLSEKDQEQYWFKNKQYTYVTAAKFIDGFQSFHVGNLLAQELAVTFDKNYSHPAALSTKTYGISRRKLLRISLLWQMLLLKRNSPVFIFKLIQLLLIILLMMSVFFRTTLHHNTLDDGGIYLGALYFAIVMILFNGFMEVPMLIAKLPVLYKQRDLYFYPFTYYAIGFDPQITRCIFQFLLYFTLHQMSIGLFRVMASLGRNMVVANTFGSFAMLVVMVLGGFILSRDSIPVWWIWGYWFSPMMYAQSAASVNEFLGHSWDKVILLSTLGNQQAVISKEDCHDKVKGKESRRSIFSFGEFLQRSHSFTGPRKSFESHIMTFGEFLQHSHSYTGKSNEKQRGMVLPFKPLSMCFSNIRYVTSFLARKITLLGYVNSRFIMLQELKGQGLQEKKLQLLVNVTGAFRPGVLTALVGVSGAGKTTLMDVLAGRKTGGHIEGRVYISGYPKNQKTFARISGYCEQNDVHSPCLTVRESLVYSAWLRLSSQCDFATQRAFVDEVMALVELTQLRGALVGVPGVDGLSVEQRKRLTIAVELVANPSIVFMDEPTSGLDARSAAIVMRAVRNIVDTGRTIVCTIHQPSIDIFESFDELLLMKRGGRLIYAGPLGDKSIKLIEHFEAIPGVQKIRPGYNPAAWILEVTSPAEENRLGLDFAELYRQSDLYKQNKILVESLSKPDKDTTELNFPSKYSLSYFGQFLACLWKQNLSYWRNPQYTAVRFFYTVIISLMFGTICWKFGSKRETQQDISNAMGSMYAAVLFIGITNATSVQPVVYVERFVSYRERAAGMYSALPFALAQARPSPLLLVRSINSSSLTNTGPVVQVAVEFPYVCVQSLIYSSIFYLMASFEWNVWKFVWYIFFMYFTLLYFTFFGMMTISITPNHNVAAIVAAPFYMMWNLFSGFMVPYMRIPIWWRWYYWANPIAWSLYGLLTSQYGDISDPVTLSDGVTTLPVKQLLKDQFGFRHDFLSLAALVVAGFCAIFAFTFALAIKHFNFQRR</sequence>
<feature type="transmembrane region" description="Helical" evidence="10">
    <location>
        <begin position="1186"/>
        <end position="1209"/>
    </location>
</feature>
<dbReference type="PANTHER" id="PTHR19241">
    <property type="entry name" value="ATP-BINDING CASSETTE TRANSPORTER"/>
    <property type="match status" value="1"/>
</dbReference>
<comment type="similarity">
    <text evidence="2">Belongs to the ABC transporter superfamily. ABCG family. PDR (TC 3.A.1.205) subfamily.</text>
</comment>
<dbReference type="CDD" id="cd03233">
    <property type="entry name" value="ABCG_PDR_domain1"/>
    <property type="match status" value="1"/>
</dbReference>
<reference evidence="12" key="1">
    <citation type="submission" date="2018-01" db="EMBL/GenBank/DDBJ databases">
        <authorList>
            <person name="Mao J.F."/>
        </authorList>
    </citation>
    <scope>NUCLEOTIDE SEQUENCE</scope>
    <source>
        <strain evidence="12">Huo1</strain>
        <tissue evidence="12">Leaf</tissue>
    </source>
</reference>
<feature type="transmembrane region" description="Helical" evidence="10">
    <location>
        <begin position="1291"/>
        <end position="1315"/>
    </location>
</feature>
<feature type="transmembrane region" description="Helical" evidence="10">
    <location>
        <begin position="1156"/>
        <end position="1174"/>
    </location>
</feature>
<keyword evidence="5" id="KW-0677">Repeat</keyword>
<dbReference type="EMBL" id="PNBA02000019">
    <property type="protein sequence ID" value="KAG6391282.1"/>
    <property type="molecule type" value="Genomic_DNA"/>
</dbReference>
<dbReference type="Pfam" id="PF00005">
    <property type="entry name" value="ABC_tran"/>
    <property type="match status" value="2"/>
</dbReference>
<dbReference type="Proteomes" id="UP000298416">
    <property type="component" value="Unassembled WGS sequence"/>
</dbReference>
<dbReference type="InterPro" id="IPR034003">
    <property type="entry name" value="ABCG_PDR_2"/>
</dbReference>
<feature type="domain" description="ABC transporter" evidence="11">
    <location>
        <begin position="817"/>
        <end position="1059"/>
    </location>
</feature>
<protein>
    <recommendedName>
        <fullName evidence="11">ABC transporter domain-containing protein</fullName>
    </recommendedName>
</protein>
<dbReference type="InterPro" id="IPR043926">
    <property type="entry name" value="ABCG_dom"/>
</dbReference>
<dbReference type="Pfam" id="PF19055">
    <property type="entry name" value="ABC2_membrane_7"/>
    <property type="match status" value="1"/>
</dbReference>
<dbReference type="InterPro" id="IPR013525">
    <property type="entry name" value="ABC2_TM"/>
</dbReference>
<dbReference type="FunFam" id="3.40.50.300:FF:000157">
    <property type="entry name" value="ABC transporter G family member 34"/>
    <property type="match status" value="1"/>
</dbReference>
<organism evidence="12">
    <name type="scientific">Salvia splendens</name>
    <name type="common">Scarlet sage</name>
    <dbReference type="NCBI Taxonomy" id="180675"/>
    <lineage>
        <taxon>Eukaryota</taxon>
        <taxon>Viridiplantae</taxon>
        <taxon>Streptophyta</taxon>
        <taxon>Embryophyta</taxon>
        <taxon>Tracheophyta</taxon>
        <taxon>Spermatophyta</taxon>
        <taxon>Magnoliopsida</taxon>
        <taxon>eudicotyledons</taxon>
        <taxon>Gunneridae</taxon>
        <taxon>Pentapetalae</taxon>
        <taxon>asterids</taxon>
        <taxon>lamiids</taxon>
        <taxon>Lamiales</taxon>
        <taxon>Lamiaceae</taxon>
        <taxon>Nepetoideae</taxon>
        <taxon>Mentheae</taxon>
        <taxon>Salviinae</taxon>
        <taxon>Salvia</taxon>
        <taxon>Salvia subgen. Calosphace</taxon>
        <taxon>core Calosphace</taxon>
    </lineage>
</organism>
<gene>
    <name evidence="12" type="ORF">SASPL_149035</name>
</gene>
<dbReference type="Pfam" id="PF01061">
    <property type="entry name" value="ABC2_membrane"/>
    <property type="match status" value="3"/>
</dbReference>
<keyword evidence="8 10" id="KW-1133">Transmembrane helix</keyword>
<dbReference type="InterPro" id="IPR003439">
    <property type="entry name" value="ABC_transporter-like_ATP-bd"/>
</dbReference>
<evidence type="ECO:0000256" key="8">
    <source>
        <dbReference type="ARBA" id="ARBA00022989"/>
    </source>
</evidence>
<dbReference type="GO" id="GO:0005886">
    <property type="term" value="C:plasma membrane"/>
    <property type="evidence" value="ECO:0007669"/>
    <property type="project" value="UniProtKB-ARBA"/>
</dbReference>
<evidence type="ECO:0000256" key="9">
    <source>
        <dbReference type="ARBA" id="ARBA00023136"/>
    </source>
</evidence>
<dbReference type="SUPFAM" id="SSF52540">
    <property type="entry name" value="P-loop containing nucleoside triphosphate hydrolases"/>
    <property type="match status" value="2"/>
</dbReference>
<feature type="transmembrane region" description="Helical" evidence="10">
    <location>
        <begin position="1321"/>
        <end position="1341"/>
    </location>
</feature>
<feature type="transmembrane region" description="Helical" evidence="10">
    <location>
        <begin position="596"/>
        <end position="622"/>
    </location>
</feature>
<evidence type="ECO:0000313" key="12">
    <source>
        <dbReference type="EMBL" id="KAG6391282.1"/>
    </source>
</evidence>
<keyword evidence="13" id="KW-1185">Reference proteome</keyword>
<dbReference type="GO" id="GO:0005524">
    <property type="term" value="F:ATP binding"/>
    <property type="evidence" value="ECO:0007669"/>
    <property type="project" value="UniProtKB-KW"/>
</dbReference>
<comment type="subcellular location">
    <subcellularLocation>
        <location evidence="1">Membrane</location>
        <topology evidence="1">Multi-pass membrane protein</topology>
    </subcellularLocation>
</comment>
<evidence type="ECO:0000256" key="7">
    <source>
        <dbReference type="ARBA" id="ARBA00022840"/>
    </source>
</evidence>
<dbReference type="SMART" id="SM00382">
    <property type="entry name" value="AAA"/>
    <property type="match status" value="2"/>
</dbReference>
<feature type="transmembrane region" description="Helical" evidence="10">
    <location>
        <begin position="557"/>
        <end position="576"/>
    </location>
</feature>
<dbReference type="GO" id="GO:0140359">
    <property type="term" value="F:ABC-type transporter activity"/>
    <property type="evidence" value="ECO:0007669"/>
    <property type="project" value="InterPro"/>
</dbReference>
<keyword evidence="4 10" id="KW-0812">Transmembrane</keyword>
<proteinExistence type="inferred from homology"/>
<reference evidence="12" key="2">
    <citation type="submission" date="2020-08" db="EMBL/GenBank/DDBJ databases">
        <title>Plant Genome Project.</title>
        <authorList>
            <person name="Zhang R.-G."/>
        </authorList>
    </citation>
    <scope>NUCLEOTIDE SEQUENCE</scope>
    <source>
        <strain evidence="12">Huo1</strain>
        <tissue evidence="12">Leaf</tissue>
    </source>
</reference>
<keyword evidence="3" id="KW-0813">Transport</keyword>
<feature type="transmembrane region" description="Helical" evidence="10">
    <location>
        <begin position="643"/>
        <end position="664"/>
    </location>
</feature>
<comment type="caution">
    <text evidence="12">The sequence shown here is derived from an EMBL/GenBank/DDBJ whole genome shotgun (WGS) entry which is preliminary data.</text>
</comment>
<feature type="transmembrane region" description="Helical" evidence="10">
    <location>
        <begin position="1264"/>
        <end position="1284"/>
    </location>
</feature>
<evidence type="ECO:0000313" key="13">
    <source>
        <dbReference type="Proteomes" id="UP000298416"/>
    </source>
</evidence>
<evidence type="ECO:0000256" key="6">
    <source>
        <dbReference type="ARBA" id="ARBA00022741"/>
    </source>
</evidence>
<dbReference type="InterPro" id="IPR034001">
    <property type="entry name" value="ABCG_PDR_1"/>
</dbReference>
<dbReference type="InterPro" id="IPR027417">
    <property type="entry name" value="P-loop_NTPase"/>
</dbReference>
<dbReference type="CDD" id="cd03232">
    <property type="entry name" value="ABCG_PDR_domain2"/>
    <property type="match status" value="1"/>
</dbReference>
<evidence type="ECO:0000256" key="5">
    <source>
        <dbReference type="ARBA" id="ARBA00022737"/>
    </source>
</evidence>
<feature type="transmembrane region" description="Helical" evidence="10">
    <location>
        <begin position="1403"/>
        <end position="1426"/>
    </location>
</feature>
<keyword evidence="6" id="KW-0547">Nucleotide-binding</keyword>
<evidence type="ECO:0000256" key="3">
    <source>
        <dbReference type="ARBA" id="ARBA00022448"/>
    </source>
</evidence>
<keyword evidence="9 10" id="KW-0472">Membrane</keyword>
<evidence type="ECO:0000259" key="11">
    <source>
        <dbReference type="PROSITE" id="PS50893"/>
    </source>
</evidence>
<keyword evidence="7" id="KW-0067">ATP-binding</keyword>
<dbReference type="Gene3D" id="3.40.50.300">
    <property type="entry name" value="P-loop containing nucleotide triphosphate hydrolases"/>
    <property type="match status" value="2"/>
</dbReference>
<dbReference type="PROSITE" id="PS50893">
    <property type="entry name" value="ABC_TRANSPORTER_2"/>
    <property type="match status" value="2"/>
</dbReference>
<dbReference type="GO" id="GO:0016887">
    <property type="term" value="F:ATP hydrolysis activity"/>
    <property type="evidence" value="ECO:0007669"/>
    <property type="project" value="InterPro"/>
</dbReference>
<evidence type="ECO:0000256" key="10">
    <source>
        <dbReference type="SAM" id="Phobius"/>
    </source>
</evidence>
<feature type="transmembrane region" description="Helical" evidence="10">
    <location>
        <begin position="1353"/>
        <end position="1372"/>
    </location>
</feature>
<evidence type="ECO:0000256" key="1">
    <source>
        <dbReference type="ARBA" id="ARBA00004141"/>
    </source>
</evidence>